<protein>
    <submittedName>
        <fullName evidence="2">HNH endonuclease</fullName>
    </submittedName>
</protein>
<keyword evidence="2" id="KW-0378">Hydrolase</keyword>
<keyword evidence="2" id="KW-0540">Nuclease</keyword>
<dbReference type="PANTHER" id="PTHR33877:SF1">
    <property type="entry name" value="TYPE IV METHYL-DIRECTED RESTRICTION ENZYME ECOKMCRA"/>
    <property type="match status" value="1"/>
</dbReference>
<evidence type="ECO:0000313" key="2">
    <source>
        <dbReference type="EMBL" id="MBC8574710.1"/>
    </source>
</evidence>
<dbReference type="PANTHER" id="PTHR33877">
    <property type="entry name" value="SLL1193 PROTEIN"/>
    <property type="match status" value="1"/>
</dbReference>
<reference evidence="2 3" key="1">
    <citation type="submission" date="2020-08" db="EMBL/GenBank/DDBJ databases">
        <title>Genome public.</title>
        <authorList>
            <person name="Liu C."/>
            <person name="Sun Q."/>
        </authorList>
    </citation>
    <scope>NUCLEOTIDE SEQUENCE [LARGE SCALE GENOMIC DNA]</scope>
    <source>
        <strain evidence="2 3">NSJ-46</strain>
    </source>
</reference>
<feature type="domain" description="HNH nuclease" evidence="1">
    <location>
        <begin position="1"/>
        <end position="50"/>
    </location>
</feature>
<dbReference type="Gene3D" id="1.10.30.50">
    <property type="match status" value="1"/>
</dbReference>
<dbReference type="Pfam" id="PF14279">
    <property type="entry name" value="HNH_5"/>
    <property type="match status" value="1"/>
</dbReference>
<evidence type="ECO:0000259" key="1">
    <source>
        <dbReference type="SMART" id="SM00507"/>
    </source>
</evidence>
<dbReference type="InterPro" id="IPR029471">
    <property type="entry name" value="HNH_5"/>
</dbReference>
<dbReference type="GO" id="GO:0004519">
    <property type="term" value="F:endonuclease activity"/>
    <property type="evidence" value="ECO:0007669"/>
    <property type="project" value="UniProtKB-KW"/>
</dbReference>
<sequence length="91" mass="10764">MIYKKYHGICQICGTEISYEEMTIDHIIPLDAGGKNELANYQCTCRVCNSMKGTMMLEDFYMHITEVFWYLTEKKCGKEFTEKLYRLIQNL</sequence>
<dbReference type="CDD" id="cd00085">
    <property type="entry name" value="HNHc"/>
    <property type="match status" value="1"/>
</dbReference>
<dbReference type="EMBL" id="JACRSZ010000034">
    <property type="protein sequence ID" value="MBC8574710.1"/>
    <property type="molecule type" value="Genomic_DNA"/>
</dbReference>
<accession>A0ABR7NEA5</accession>
<comment type="caution">
    <text evidence="2">The sequence shown here is derived from an EMBL/GenBank/DDBJ whole genome shotgun (WGS) entry which is preliminary data.</text>
</comment>
<keyword evidence="3" id="KW-1185">Reference proteome</keyword>
<keyword evidence="2" id="KW-0255">Endonuclease</keyword>
<evidence type="ECO:0000313" key="3">
    <source>
        <dbReference type="Proteomes" id="UP000657421"/>
    </source>
</evidence>
<organism evidence="2 3">
    <name type="scientific">Jingyaoa shaoxingensis</name>
    <dbReference type="NCBI Taxonomy" id="2763671"/>
    <lineage>
        <taxon>Bacteria</taxon>
        <taxon>Bacillati</taxon>
        <taxon>Bacillota</taxon>
        <taxon>Clostridia</taxon>
        <taxon>Lachnospirales</taxon>
        <taxon>Lachnospiraceae</taxon>
        <taxon>Jingyaoa</taxon>
    </lineage>
</organism>
<dbReference type="SMART" id="SM00507">
    <property type="entry name" value="HNHc"/>
    <property type="match status" value="1"/>
</dbReference>
<gene>
    <name evidence="2" type="ORF">H8716_16930</name>
</gene>
<dbReference type="RefSeq" id="WP_249310145.1">
    <property type="nucleotide sequence ID" value="NZ_JACRSZ010000034.1"/>
</dbReference>
<dbReference type="Proteomes" id="UP000657421">
    <property type="component" value="Unassembled WGS sequence"/>
</dbReference>
<proteinExistence type="predicted"/>
<dbReference type="InterPro" id="IPR003615">
    <property type="entry name" value="HNH_nuc"/>
</dbReference>
<name>A0ABR7NEA5_9FIRM</name>
<dbReference type="InterPro" id="IPR052892">
    <property type="entry name" value="NA-targeting_endonuclease"/>
</dbReference>